<dbReference type="AlphaFoldDB" id="A0AAN5CXE5"/>
<evidence type="ECO:0000313" key="1">
    <source>
        <dbReference type="EMBL" id="GMR52463.1"/>
    </source>
</evidence>
<proteinExistence type="predicted"/>
<comment type="caution">
    <text evidence="2">The sequence shown here is derived from an EMBL/GenBank/DDBJ whole genome shotgun (WGS) entry which is preliminary data.</text>
</comment>
<feature type="non-terminal residue" evidence="2">
    <location>
        <position position="63"/>
    </location>
</feature>
<accession>A0AAN5CXE5</accession>
<dbReference type="EMBL" id="BTRK01000005">
    <property type="protein sequence ID" value="GMR52466.1"/>
    <property type="molecule type" value="Genomic_DNA"/>
</dbReference>
<protein>
    <submittedName>
        <fullName evidence="2">Uncharacterized protein</fullName>
    </submittedName>
</protein>
<dbReference type="Proteomes" id="UP001328107">
    <property type="component" value="Unassembled WGS sequence"/>
</dbReference>
<evidence type="ECO:0000313" key="2">
    <source>
        <dbReference type="EMBL" id="GMR52466.1"/>
    </source>
</evidence>
<reference evidence="2" key="2">
    <citation type="submission" date="2023-06" db="EMBL/GenBank/DDBJ databases">
        <title>Genome assembly of Pristionchus species.</title>
        <authorList>
            <person name="Yoshida K."/>
            <person name="Sommer R.J."/>
        </authorList>
    </citation>
    <scope>NUCLEOTIDE SEQUENCE</scope>
    <source>
        <strain evidence="2 3">RS5460</strain>
    </source>
</reference>
<organism evidence="2 3">
    <name type="scientific">Pristionchus mayeri</name>
    <dbReference type="NCBI Taxonomy" id="1317129"/>
    <lineage>
        <taxon>Eukaryota</taxon>
        <taxon>Metazoa</taxon>
        <taxon>Ecdysozoa</taxon>
        <taxon>Nematoda</taxon>
        <taxon>Chromadorea</taxon>
        <taxon>Rhabditida</taxon>
        <taxon>Rhabditina</taxon>
        <taxon>Diplogasteromorpha</taxon>
        <taxon>Diplogasteroidea</taxon>
        <taxon>Neodiplogasteridae</taxon>
        <taxon>Pristionchus</taxon>
    </lineage>
</organism>
<dbReference type="EMBL" id="BTRK01000005">
    <property type="protein sequence ID" value="GMR52463.1"/>
    <property type="molecule type" value="Genomic_DNA"/>
</dbReference>
<feature type="non-terminal residue" evidence="2">
    <location>
        <position position="1"/>
    </location>
</feature>
<reference evidence="3" key="1">
    <citation type="submission" date="2022-10" db="EMBL/GenBank/DDBJ databases">
        <title>Genome assembly of Pristionchus species.</title>
        <authorList>
            <person name="Yoshida K."/>
            <person name="Sommer R.J."/>
        </authorList>
    </citation>
    <scope>NUCLEOTIDE SEQUENCE [LARGE SCALE GENOMIC DNA]</scope>
    <source>
        <strain evidence="3">RS5460</strain>
    </source>
</reference>
<sequence length="63" mass="7304">SYASFPRFAIVSLLKSQVSLLNCSTRGWLASRHIRHRPRNFCKQTIGWLIETAAFRTTRHMLA</sequence>
<evidence type="ECO:0000313" key="3">
    <source>
        <dbReference type="Proteomes" id="UP001328107"/>
    </source>
</evidence>
<name>A0AAN5CXE5_9BILA</name>
<gene>
    <name evidence="1" type="ORF">PMAYCL1PPCAC_22658</name>
    <name evidence="2" type="ORF">PMAYCL1PPCAC_22661</name>
</gene>
<keyword evidence="3" id="KW-1185">Reference proteome</keyword>